<dbReference type="PANTHER" id="PTHR43472:SF1">
    <property type="entry name" value="PHOSPHORIBOSYLAMINE--GLYCINE LIGASE, CHLOROPLASTIC"/>
    <property type="match status" value="1"/>
</dbReference>
<dbReference type="Pfam" id="PF01071">
    <property type="entry name" value="GARS_A"/>
    <property type="match status" value="1"/>
</dbReference>
<evidence type="ECO:0000256" key="6">
    <source>
        <dbReference type="ARBA" id="ARBA00042242"/>
    </source>
</evidence>
<evidence type="ECO:0000256" key="7">
    <source>
        <dbReference type="ARBA" id="ARBA00042864"/>
    </source>
</evidence>
<proteinExistence type="inferred from homology"/>
<sequence length="468" mass="51056">MRFLGVGDHVALGDLYLRLQAEGHEVRVYAADEEQRDILRGMVTHVADWRAELAWVRSAGPDGVVLFESADQGAVQDELRAAGYHVVGNSAFGTRLEEDRVYGQRVLAECGLQTAAMHRFTAFDAGLDFLRRAPGRYVLKMNGGGFASFRNYVGEMEDGADVAAVLGVQRARWPYEHAPDFVLMEHVRGVELGVGAYFDGERFLEPACLDWEHKRFFNGDLGELTGEMGTLVTYTGAERFMGATLGLLAPRLARSGYVGYINLNTIVNERGVWPLELTTRFGYPGYAILSELQAEGWGALFRAMVTRSSTRLAVRPGYAVGVVLTVPPFPYSADYGRLSRGAPIVFDGSLRPDEHARLHYGEVALEGGALVTSGSVGYVMVATGTGATVPEAQRAAYALARRVHVPNLRYRTDIGDRFVREDEATLRRLGWLNDDGARGDGARLAHAAAGRGAGVVDDDRADRADVHG</sequence>
<evidence type="ECO:0000256" key="5">
    <source>
        <dbReference type="ARBA" id="ARBA00038345"/>
    </source>
</evidence>
<gene>
    <name evidence="9" type="ORF">AVDCRST_MAG11-720</name>
</gene>
<dbReference type="Gene3D" id="3.30.470.20">
    <property type="entry name" value="ATP-grasp fold, B domain"/>
    <property type="match status" value="1"/>
</dbReference>
<reference evidence="9" key="1">
    <citation type="submission" date="2020-02" db="EMBL/GenBank/DDBJ databases">
        <authorList>
            <person name="Meier V. D."/>
        </authorList>
    </citation>
    <scope>NUCLEOTIDE SEQUENCE</scope>
    <source>
        <strain evidence="9">AVDCRST_MAG11</strain>
    </source>
</reference>
<keyword evidence="1 9" id="KW-0436">Ligase</keyword>
<dbReference type="InterPro" id="IPR020561">
    <property type="entry name" value="PRibGlycinamid_synth_ATP-grasp"/>
</dbReference>
<dbReference type="GO" id="GO:0005524">
    <property type="term" value="F:ATP binding"/>
    <property type="evidence" value="ECO:0007669"/>
    <property type="project" value="UniProtKB-KW"/>
</dbReference>
<evidence type="ECO:0000256" key="2">
    <source>
        <dbReference type="ARBA" id="ARBA00022741"/>
    </source>
</evidence>
<dbReference type="GO" id="GO:0004637">
    <property type="term" value="F:phosphoribosylamine-glycine ligase activity"/>
    <property type="evidence" value="ECO:0007669"/>
    <property type="project" value="InterPro"/>
</dbReference>
<evidence type="ECO:0000256" key="4">
    <source>
        <dbReference type="ARBA" id="ARBA00022840"/>
    </source>
</evidence>
<dbReference type="SUPFAM" id="SSF51246">
    <property type="entry name" value="Rudiment single hybrid motif"/>
    <property type="match status" value="1"/>
</dbReference>
<name>A0A6J4K9C8_9BACT</name>
<organism evidence="9">
    <name type="scientific">uncultured Gemmatimonadaceae bacterium</name>
    <dbReference type="NCBI Taxonomy" id="246130"/>
    <lineage>
        <taxon>Bacteria</taxon>
        <taxon>Pseudomonadati</taxon>
        <taxon>Gemmatimonadota</taxon>
        <taxon>Gemmatimonadia</taxon>
        <taxon>Gemmatimonadales</taxon>
        <taxon>Gemmatimonadaceae</taxon>
        <taxon>environmental samples</taxon>
    </lineage>
</organism>
<keyword evidence="4" id="KW-0067">ATP-binding</keyword>
<dbReference type="SMART" id="SM01210">
    <property type="entry name" value="GARS_C"/>
    <property type="match status" value="1"/>
</dbReference>
<dbReference type="GO" id="GO:0006164">
    <property type="term" value="P:purine nucleotide biosynthetic process"/>
    <property type="evidence" value="ECO:0007669"/>
    <property type="project" value="UniProtKB-KW"/>
</dbReference>
<dbReference type="SUPFAM" id="SSF56059">
    <property type="entry name" value="Glutathione synthetase ATP-binding domain-like"/>
    <property type="match status" value="1"/>
</dbReference>
<comment type="similarity">
    <text evidence="5">Belongs to the GARS family.</text>
</comment>
<keyword evidence="2" id="KW-0547">Nucleotide-binding</keyword>
<dbReference type="PANTHER" id="PTHR43472">
    <property type="entry name" value="PHOSPHORIBOSYLAMINE--GLYCINE LIGASE"/>
    <property type="match status" value="1"/>
</dbReference>
<dbReference type="InterPro" id="IPR020560">
    <property type="entry name" value="PRibGlycinamide_synth_C-dom"/>
</dbReference>
<keyword evidence="3" id="KW-0658">Purine biosynthesis</keyword>
<dbReference type="InterPro" id="IPR011054">
    <property type="entry name" value="Rudment_hybrid_motif"/>
</dbReference>
<dbReference type="InterPro" id="IPR000115">
    <property type="entry name" value="PRibGlycinamide_synth"/>
</dbReference>
<dbReference type="GO" id="GO:0009113">
    <property type="term" value="P:purine nucleobase biosynthetic process"/>
    <property type="evidence" value="ECO:0007669"/>
    <property type="project" value="InterPro"/>
</dbReference>
<dbReference type="Pfam" id="PF02843">
    <property type="entry name" value="GARS_C"/>
    <property type="match status" value="1"/>
</dbReference>
<dbReference type="AlphaFoldDB" id="A0A6J4K9C8"/>
<protein>
    <recommendedName>
        <fullName evidence="6">Glycinamide ribonucleotide synthetase</fullName>
    </recommendedName>
    <alternativeName>
        <fullName evidence="7">Phosphoribosylglycinamide synthetase</fullName>
    </alternativeName>
</protein>
<evidence type="ECO:0000256" key="3">
    <source>
        <dbReference type="ARBA" id="ARBA00022755"/>
    </source>
</evidence>
<dbReference type="InterPro" id="IPR037123">
    <property type="entry name" value="PRibGlycinamide_synth_C_sf"/>
</dbReference>
<evidence type="ECO:0000256" key="1">
    <source>
        <dbReference type="ARBA" id="ARBA00022598"/>
    </source>
</evidence>
<accession>A0A6J4K9C8</accession>
<dbReference type="Gene3D" id="3.90.600.10">
    <property type="entry name" value="Phosphoribosylglycinamide synthetase, C-terminal domain"/>
    <property type="match status" value="1"/>
</dbReference>
<evidence type="ECO:0000259" key="8">
    <source>
        <dbReference type="SMART" id="SM01210"/>
    </source>
</evidence>
<evidence type="ECO:0000313" key="9">
    <source>
        <dbReference type="EMBL" id="CAA9299556.1"/>
    </source>
</evidence>
<dbReference type="EMBL" id="CADCTU010000154">
    <property type="protein sequence ID" value="CAA9299556.1"/>
    <property type="molecule type" value="Genomic_DNA"/>
</dbReference>
<feature type="domain" description="Phosphoribosylglycinamide synthetase C-domain" evidence="8">
    <location>
        <begin position="318"/>
        <end position="419"/>
    </location>
</feature>